<dbReference type="EMBL" id="NPEU01000073">
    <property type="protein sequence ID" value="RAI39530.1"/>
    <property type="molecule type" value="Genomic_DNA"/>
</dbReference>
<organism evidence="1 2">
    <name type="scientific">Rhodoplanes elegans</name>
    <dbReference type="NCBI Taxonomy" id="29408"/>
    <lineage>
        <taxon>Bacteria</taxon>
        <taxon>Pseudomonadati</taxon>
        <taxon>Pseudomonadota</taxon>
        <taxon>Alphaproteobacteria</taxon>
        <taxon>Hyphomicrobiales</taxon>
        <taxon>Nitrobacteraceae</taxon>
        <taxon>Rhodoplanes</taxon>
    </lineage>
</organism>
<sequence>MLLAGCVTSGVVDTRTTLPPLPADLVACFGPHTLVPRPQGKGSLSAAEVERLVAQLKISEWAHDRCGRRLIAFYEALAAGLKGR</sequence>
<comment type="caution">
    <text evidence="1">The sequence shown here is derived from an EMBL/GenBank/DDBJ whole genome shotgun (WGS) entry which is preliminary data.</text>
</comment>
<evidence type="ECO:0000313" key="2">
    <source>
        <dbReference type="Proteomes" id="UP000248863"/>
    </source>
</evidence>
<dbReference type="Proteomes" id="UP000248863">
    <property type="component" value="Unassembled WGS sequence"/>
</dbReference>
<name>A0A327KL00_9BRAD</name>
<reference evidence="1 2" key="1">
    <citation type="submission" date="2017-07" db="EMBL/GenBank/DDBJ databases">
        <title>Draft Genome Sequences of Select Purple Nonsulfur Bacteria.</title>
        <authorList>
            <person name="Lasarre B."/>
            <person name="Mckinlay J.B."/>
        </authorList>
    </citation>
    <scope>NUCLEOTIDE SEQUENCE [LARGE SCALE GENOMIC DNA]</scope>
    <source>
        <strain evidence="1 2">DSM 11907</strain>
    </source>
</reference>
<evidence type="ECO:0000313" key="1">
    <source>
        <dbReference type="EMBL" id="RAI39530.1"/>
    </source>
</evidence>
<protein>
    <submittedName>
        <fullName evidence="1">Uncharacterized protein</fullName>
    </submittedName>
</protein>
<keyword evidence="2" id="KW-1185">Reference proteome</keyword>
<accession>A0A327KL00</accession>
<proteinExistence type="predicted"/>
<gene>
    <name evidence="1" type="ORF">CH338_09155</name>
</gene>
<dbReference type="AlphaFoldDB" id="A0A327KL00"/>